<comment type="subcellular location">
    <subcellularLocation>
        <location evidence="1">Cell membrane</location>
        <topology evidence="1">Multi-pass membrane protein</topology>
    </subcellularLocation>
</comment>
<dbReference type="EMBL" id="AUZX01001284">
    <property type="protein sequence ID" value="EQD79502.1"/>
    <property type="molecule type" value="Genomic_DNA"/>
</dbReference>
<dbReference type="Pfam" id="PF03739">
    <property type="entry name" value="LptF_LptG"/>
    <property type="match status" value="1"/>
</dbReference>
<accession>T1CB94</accession>
<sequence>MILILTQQTLLIMNLLVNKGLSPGTVARLILAIFPQFLTMIIPVSVLAASTAVFHRLASDGEIIAIKASGIGISRLIPPLALFALIGFGLSLGMSLKAMETQGMSLQDMLLTVL</sequence>
<dbReference type="InterPro" id="IPR005495">
    <property type="entry name" value="LptG/LptF_permease"/>
</dbReference>
<evidence type="ECO:0000256" key="4">
    <source>
        <dbReference type="ARBA" id="ARBA00022989"/>
    </source>
</evidence>
<evidence type="ECO:0000256" key="5">
    <source>
        <dbReference type="ARBA" id="ARBA00023136"/>
    </source>
</evidence>
<keyword evidence="4 6" id="KW-1133">Transmembrane helix</keyword>
<proteinExistence type="predicted"/>
<name>T1CB94_9ZZZZ</name>
<organism evidence="7">
    <name type="scientific">mine drainage metagenome</name>
    <dbReference type="NCBI Taxonomy" id="410659"/>
    <lineage>
        <taxon>unclassified sequences</taxon>
        <taxon>metagenomes</taxon>
        <taxon>ecological metagenomes</taxon>
    </lineage>
</organism>
<keyword evidence="3 6" id="KW-0812">Transmembrane</keyword>
<evidence type="ECO:0000256" key="1">
    <source>
        <dbReference type="ARBA" id="ARBA00004651"/>
    </source>
</evidence>
<keyword evidence="5 6" id="KW-0472">Membrane</keyword>
<evidence type="ECO:0000313" key="7">
    <source>
        <dbReference type="EMBL" id="EQD79502.1"/>
    </source>
</evidence>
<feature type="transmembrane region" description="Helical" evidence="6">
    <location>
        <begin position="76"/>
        <end position="96"/>
    </location>
</feature>
<protein>
    <submittedName>
        <fullName evidence="7">Putative permease YjgP/YjgQ</fullName>
    </submittedName>
</protein>
<dbReference type="PANTHER" id="PTHR33529">
    <property type="entry name" value="SLR0882 PROTEIN-RELATED"/>
    <property type="match status" value="1"/>
</dbReference>
<dbReference type="AlphaFoldDB" id="T1CB94"/>
<dbReference type="GO" id="GO:0043190">
    <property type="term" value="C:ATP-binding cassette (ABC) transporter complex"/>
    <property type="evidence" value="ECO:0007669"/>
    <property type="project" value="TreeGrafter"/>
</dbReference>
<evidence type="ECO:0000256" key="3">
    <source>
        <dbReference type="ARBA" id="ARBA00022692"/>
    </source>
</evidence>
<evidence type="ECO:0000256" key="6">
    <source>
        <dbReference type="SAM" id="Phobius"/>
    </source>
</evidence>
<feature type="transmembrane region" description="Helical" evidence="6">
    <location>
        <begin position="29"/>
        <end position="55"/>
    </location>
</feature>
<evidence type="ECO:0000256" key="2">
    <source>
        <dbReference type="ARBA" id="ARBA00022475"/>
    </source>
</evidence>
<keyword evidence="2" id="KW-1003">Cell membrane</keyword>
<feature type="non-terminal residue" evidence="7">
    <location>
        <position position="114"/>
    </location>
</feature>
<dbReference type="PANTHER" id="PTHR33529:SF6">
    <property type="entry name" value="YJGP_YJGQ FAMILY PERMEASE"/>
    <property type="match status" value="1"/>
</dbReference>
<gene>
    <name evidence="7" type="ORF">B1A_01692</name>
</gene>
<dbReference type="GO" id="GO:0015920">
    <property type="term" value="P:lipopolysaccharide transport"/>
    <property type="evidence" value="ECO:0007669"/>
    <property type="project" value="TreeGrafter"/>
</dbReference>
<reference evidence="7" key="1">
    <citation type="submission" date="2013-08" db="EMBL/GenBank/DDBJ databases">
        <authorList>
            <person name="Mendez C."/>
            <person name="Richter M."/>
            <person name="Ferrer M."/>
            <person name="Sanchez J."/>
        </authorList>
    </citation>
    <scope>NUCLEOTIDE SEQUENCE</scope>
</reference>
<comment type="caution">
    <text evidence="7">The sequence shown here is derived from an EMBL/GenBank/DDBJ whole genome shotgun (WGS) entry which is preliminary data.</text>
</comment>
<reference evidence="7" key="2">
    <citation type="journal article" date="2014" name="ISME J.">
        <title>Microbial stratification in low pH oxic and suboxic macroscopic growths along an acid mine drainage.</title>
        <authorList>
            <person name="Mendez-Garcia C."/>
            <person name="Mesa V."/>
            <person name="Sprenger R.R."/>
            <person name="Richter M."/>
            <person name="Diez M.S."/>
            <person name="Solano J."/>
            <person name="Bargiela R."/>
            <person name="Golyshina O.V."/>
            <person name="Manteca A."/>
            <person name="Ramos J.L."/>
            <person name="Gallego J.R."/>
            <person name="Llorente I."/>
            <person name="Martins Dos Santos V.A."/>
            <person name="Jensen O.N."/>
            <person name="Pelaez A.I."/>
            <person name="Sanchez J."/>
            <person name="Ferrer M."/>
        </authorList>
    </citation>
    <scope>NUCLEOTIDE SEQUENCE</scope>
</reference>